<feature type="transmembrane region" description="Helical" evidence="1">
    <location>
        <begin position="6"/>
        <end position="25"/>
    </location>
</feature>
<evidence type="ECO:0000256" key="1">
    <source>
        <dbReference type="SAM" id="Phobius"/>
    </source>
</evidence>
<organism evidence="2 3">
    <name type="scientific">Mycobacteroides abscessus 21</name>
    <dbReference type="NCBI Taxonomy" id="1299324"/>
    <lineage>
        <taxon>Bacteria</taxon>
        <taxon>Bacillati</taxon>
        <taxon>Actinomycetota</taxon>
        <taxon>Actinomycetes</taxon>
        <taxon>Mycobacteriales</taxon>
        <taxon>Mycobacteriaceae</taxon>
        <taxon>Mycobacteroides</taxon>
        <taxon>Mycobacteroides abscessus</taxon>
    </lineage>
</organism>
<keyword evidence="1" id="KW-0812">Transmembrane</keyword>
<name>A0A829PYQ7_9MYCO</name>
<accession>A0A829PYQ7</accession>
<keyword evidence="1" id="KW-0472">Membrane</keyword>
<dbReference type="Proteomes" id="UP000020103">
    <property type="component" value="Unassembled WGS sequence"/>
</dbReference>
<dbReference type="EMBL" id="JAOF01000001">
    <property type="protein sequence ID" value="EUA45543.1"/>
    <property type="molecule type" value="Genomic_DNA"/>
</dbReference>
<dbReference type="AlphaFoldDB" id="A0A829PYQ7"/>
<keyword evidence="1" id="KW-1133">Transmembrane helix</keyword>
<reference evidence="2 3" key="1">
    <citation type="submission" date="2013-12" db="EMBL/GenBank/DDBJ databases">
        <authorList>
            <person name="Madinger N."/>
            <person name="Lenaerts A."/>
            <person name="Ordway D."/>
            <person name="DeGroote M.A."/>
            <person name="Parker T."/>
            <person name="Sizemore C."/>
            <person name="Tallon L.J."/>
            <person name="Sadzewicz L.K."/>
            <person name="Sengamalay N."/>
            <person name="Fraser C.M."/>
            <person name="Hine E."/>
            <person name="Shefchek K.A."/>
            <person name="Das S.P."/>
            <person name="Tettelin H."/>
        </authorList>
    </citation>
    <scope>NUCLEOTIDE SEQUENCE [LARGE SCALE GENOMIC DNA]</scope>
    <source>
        <strain evidence="2 3">21</strain>
    </source>
</reference>
<gene>
    <name evidence="2" type="ORF">I543_0501</name>
</gene>
<evidence type="ECO:0000313" key="2">
    <source>
        <dbReference type="EMBL" id="EUA45543.1"/>
    </source>
</evidence>
<evidence type="ECO:0000313" key="3">
    <source>
        <dbReference type="Proteomes" id="UP000020103"/>
    </source>
</evidence>
<protein>
    <submittedName>
        <fullName evidence="2">Uncharacterized protein</fullName>
    </submittedName>
</protein>
<sequence length="57" mass="6510">MTYYFTVAAALACPLVMGVMMWMMMRPPGETNTAERQELRALRTEVDQLKSGRDRAL</sequence>
<proteinExistence type="predicted"/>
<comment type="caution">
    <text evidence="2">The sequence shown here is derived from an EMBL/GenBank/DDBJ whole genome shotgun (WGS) entry which is preliminary data.</text>
</comment>